<proteinExistence type="predicted"/>
<dbReference type="GO" id="GO:0016020">
    <property type="term" value="C:membrane"/>
    <property type="evidence" value="ECO:0007669"/>
    <property type="project" value="TreeGrafter"/>
</dbReference>
<dbReference type="GeneID" id="25983702"/>
<reference evidence="2 3" key="1">
    <citation type="journal article" date="2012" name="Eukaryot. Cell">
        <title>Draft genome sequence of CBS 2479, the standard type strain of Trichosporon asahii.</title>
        <authorList>
            <person name="Yang R.Y."/>
            <person name="Li H.T."/>
            <person name="Zhu H."/>
            <person name="Zhou G.P."/>
            <person name="Wang M."/>
            <person name="Wang L."/>
        </authorList>
    </citation>
    <scope>NUCLEOTIDE SEQUENCE [LARGE SCALE GENOMIC DNA]</scope>
    <source>
        <strain evidence="3">ATCC 90039 / CBS 2479 / JCM 2466 / KCTC 7840 / NCYC 2677 / UAMH 7654</strain>
    </source>
</reference>
<dbReference type="OrthoDB" id="5569309at2759"/>
<gene>
    <name evidence="2" type="ORF">A1Q1_00188</name>
</gene>
<sequence length="285" mass="30905">MSQFSGSLLSKRKADLVEIAEALGITETEATMPELRDKIQGSLNDNAEQLKDDPRFSGLYKGRGRFHIHPQLTPRRTSESDSPQPEVKTPRRPRKSVNKAVANLMDAANIPLPDSPITKENITEVGERALDAANKALSVVDTDAEEVAGRLKRLSGQLVKATEKQRGVAEKYIREARDPHGLLLAALALEAASVYNHVAPFDHRTDFRDCSSSPCAVDYPAHPPEPTVDPLTFALFRAALLLVPLTGAAPSSFNDAMEVIGNVYARALGAGLTTALIVAERLTNH</sequence>
<name>J4UGC8_TRIAS</name>
<dbReference type="KEGG" id="tasa:A1Q1_00188"/>
<comment type="caution">
    <text evidence="2">The sequence shown here is derived from an EMBL/GenBank/DDBJ whole genome shotgun (WGS) entry which is preliminary data.</text>
</comment>
<protein>
    <submittedName>
        <fullName evidence="2">Uncharacterized protein</fullName>
    </submittedName>
</protein>
<dbReference type="HOGENOM" id="CLU_977229_0_0_1"/>
<dbReference type="PANTHER" id="PTHR41807:SF1">
    <property type="entry name" value="GLUTATHIONE TRANSFERASE 3"/>
    <property type="match status" value="1"/>
</dbReference>
<accession>J4UGC8</accession>
<evidence type="ECO:0000313" key="2">
    <source>
        <dbReference type="EMBL" id="EJT50490.1"/>
    </source>
</evidence>
<organism evidence="2 3">
    <name type="scientific">Trichosporon asahii var. asahii (strain ATCC 90039 / CBS 2479 / JCM 2466 / KCTC 7840 / NBRC 103889/ NCYC 2677 / UAMH 7654)</name>
    <name type="common">Yeast</name>
    <dbReference type="NCBI Taxonomy" id="1186058"/>
    <lineage>
        <taxon>Eukaryota</taxon>
        <taxon>Fungi</taxon>
        <taxon>Dikarya</taxon>
        <taxon>Basidiomycota</taxon>
        <taxon>Agaricomycotina</taxon>
        <taxon>Tremellomycetes</taxon>
        <taxon>Trichosporonales</taxon>
        <taxon>Trichosporonaceae</taxon>
        <taxon>Trichosporon</taxon>
    </lineage>
</organism>
<dbReference type="Proteomes" id="UP000002748">
    <property type="component" value="Unassembled WGS sequence"/>
</dbReference>
<dbReference type="RefSeq" id="XP_014181991.1">
    <property type="nucleotide sequence ID" value="XM_014326516.1"/>
</dbReference>
<evidence type="ECO:0000256" key="1">
    <source>
        <dbReference type="SAM" id="MobiDB-lite"/>
    </source>
</evidence>
<dbReference type="VEuPathDB" id="FungiDB:A1Q1_00188"/>
<dbReference type="PANTHER" id="PTHR41807">
    <property type="entry name" value="GLUTATHIONE TRANSFERASE 3"/>
    <property type="match status" value="1"/>
</dbReference>
<dbReference type="InterPro" id="IPR038872">
    <property type="entry name" value="Put_GTT3"/>
</dbReference>
<evidence type="ECO:0000313" key="3">
    <source>
        <dbReference type="Proteomes" id="UP000002748"/>
    </source>
</evidence>
<dbReference type="AlphaFoldDB" id="J4UGC8"/>
<feature type="region of interest" description="Disordered" evidence="1">
    <location>
        <begin position="44"/>
        <end position="97"/>
    </location>
</feature>
<dbReference type="EMBL" id="ALBS01000102">
    <property type="protein sequence ID" value="EJT50490.1"/>
    <property type="molecule type" value="Genomic_DNA"/>
</dbReference>